<evidence type="ECO:0000259" key="6">
    <source>
        <dbReference type="PROSITE" id="PS51935"/>
    </source>
</evidence>
<dbReference type="InterPro" id="IPR051794">
    <property type="entry name" value="PG_Endopeptidase_C40"/>
</dbReference>
<reference evidence="8 9" key="1">
    <citation type="journal article" date="2014" name="PLoS ONE">
        <title>Identification and Characterization of a New Erythromycin Biosynthetic Gene Cluster in Actinopolyspora erythraea YIM90600, a Novel Erythronolide-Producing Halophilic Actinomycete Isolated from Salt Field.</title>
        <authorList>
            <person name="Chen D."/>
            <person name="Feng J."/>
            <person name="Huang L."/>
            <person name="Zhang Q."/>
            <person name="Wu J."/>
            <person name="Zhu X."/>
            <person name="Duan Y."/>
            <person name="Xu Z."/>
        </authorList>
    </citation>
    <scope>NUCLEOTIDE SEQUENCE [LARGE SCALE GENOMIC DNA]</scope>
    <source>
        <strain evidence="8 9">YIM90600</strain>
    </source>
</reference>
<dbReference type="Gene3D" id="3.90.1720.10">
    <property type="entry name" value="endopeptidase domain like (from Nostoc punctiforme)"/>
    <property type="match status" value="1"/>
</dbReference>
<dbReference type="eggNOG" id="COG0791">
    <property type="taxonomic scope" value="Bacteria"/>
</dbReference>
<organism evidence="7 10">
    <name type="scientific">Actinopolyspora erythraea</name>
    <dbReference type="NCBI Taxonomy" id="414996"/>
    <lineage>
        <taxon>Bacteria</taxon>
        <taxon>Bacillati</taxon>
        <taxon>Actinomycetota</taxon>
        <taxon>Actinomycetes</taxon>
        <taxon>Actinopolysporales</taxon>
        <taxon>Actinopolysporaceae</taxon>
        <taxon>Actinopolyspora</taxon>
    </lineage>
</organism>
<dbReference type="HOGENOM" id="CLU_055280_1_0_11"/>
<proteinExistence type="inferred from homology"/>
<evidence type="ECO:0000256" key="1">
    <source>
        <dbReference type="ARBA" id="ARBA00007074"/>
    </source>
</evidence>
<feature type="region of interest" description="Disordered" evidence="5">
    <location>
        <begin position="179"/>
        <end position="204"/>
    </location>
</feature>
<sequence length="369" mass="38954">MSGKVGLIAAPLALLVVLPMALIGLTFLSVTGGAAAVLGSCAAVGGPGGPPQQIGQRHWSSAQLTNARTITTVVMRRELPQRAAVLALSTAIVESRLRNLDHGDRDSLGLFQQRPSKNWGSPEQILNPVYATNEFLDHLLALDGWYSMPPGRAQQAVQHSAYPDRYAPQEPPARALMRRFWTGPNNPPPSADEPPDTGNDTGEKHRAALGCANRGGSDLPLDPQKIPDDFTLPDDPRRRAAVKYALSKLGAPYVWGAKGPNAFDCSGLTQAAWAHAGVGISAGTTNQVHDGRAVGSIAKLAPGDLVFIPGSLGSPANPRHVGLYAGHGLIVNAYDTDTGVILEKLSAWNDDIVAIRRVAEPTAPQGNRT</sequence>
<evidence type="ECO:0000256" key="5">
    <source>
        <dbReference type="SAM" id="MobiDB-lite"/>
    </source>
</evidence>
<dbReference type="PANTHER" id="PTHR47359">
    <property type="entry name" value="PEPTIDOGLYCAN DL-ENDOPEPTIDASE CWLO"/>
    <property type="match status" value="1"/>
</dbReference>
<gene>
    <name evidence="7" type="ORF">CDG81_13910</name>
    <name evidence="8" type="ORF">IL38_15875</name>
</gene>
<dbReference type="RefSeq" id="WP_043574910.1">
    <property type="nucleotide sequence ID" value="NZ_CP022752.1"/>
</dbReference>
<evidence type="ECO:0000256" key="4">
    <source>
        <dbReference type="ARBA" id="ARBA00022807"/>
    </source>
</evidence>
<dbReference type="EMBL" id="CP022752">
    <property type="protein sequence ID" value="ASU79203.1"/>
    <property type="molecule type" value="Genomic_DNA"/>
</dbReference>
<dbReference type="Proteomes" id="UP000215043">
    <property type="component" value="Chromosome"/>
</dbReference>
<comment type="similarity">
    <text evidence="1">Belongs to the peptidase C40 family.</text>
</comment>
<keyword evidence="9" id="KW-1185">Reference proteome</keyword>
<dbReference type="Proteomes" id="UP000029737">
    <property type="component" value="Unassembled WGS sequence"/>
</dbReference>
<keyword evidence="2" id="KW-0645">Protease</keyword>
<dbReference type="SUPFAM" id="SSF54001">
    <property type="entry name" value="Cysteine proteinases"/>
    <property type="match status" value="1"/>
</dbReference>
<evidence type="ECO:0000256" key="2">
    <source>
        <dbReference type="ARBA" id="ARBA00022670"/>
    </source>
</evidence>
<dbReference type="Pfam" id="PF00877">
    <property type="entry name" value="NLPC_P60"/>
    <property type="match status" value="1"/>
</dbReference>
<protein>
    <recommendedName>
        <fullName evidence="6">NlpC/P60 domain-containing protein</fullName>
    </recommendedName>
</protein>
<evidence type="ECO:0000256" key="3">
    <source>
        <dbReference type="ARBA" id="ARBA00022801"/>
    </source>
</evidence>
<dbReference type="PROSITE" id="PS51935">
    <property type="entry name" value="NLPC_P60"/>
    <property type="match status" value="1"/>
</dbReference>
<name>A0A099D3X2_9ACTN</name>
<dbReference type="GO" id="GO:0006508">
    <property type="term" value="P:proteolysis"/>
    <property type="evidence" value="ECO:0007669"/>
    <property type="project" value="UniProtKB-KW"/>
</dbReference>
<feature type="domain" description="NlpC/P60" evidence="6">
    <location>
        <begin position="235"/>
        <end position="359"/>
    </location>
</feature>
<dbReference type="KEGG" id="aey:CDG81_13910"/>
<dbReference type="GO" id="GO:0008234">
    <property type="term" value="F:cysteine-type peptidase activity"/>
    <property type="evidence" value="ECO:0007669"/>
    <property type="project" value="UniProtKB-KW"/>
</dbReference>
<reference evidence="7 10" key="2">
    <citation type="submission" date="2017-08" db="EMBL/GenBank/DDBJ databases">
        <title>The complete genome sequence of moderately halophilic actinomycete Actinopolyspora erythraea YIM 90600, the producer of novel erythromycin, novel actinopolysporins A-C and tubercidin.</title>
        <authorList>
            <person name="Yin M."/>
            <person name="Tang S."/>
        </authorList>
    </citation>
    <scope>NUCLEOTIDE SEQUENCE [LARGE SCALE GENOMIC DNA]</scope>
    <source>
        <strain evidence="7 10">YIM 90600</strain>
    </source>
</reference>
<evidence type="ECO:0000313" key="7">
    <source>
        <dbReference type="EMBL" id="ASU79203.1"/>
    </source>
</evidence>
<dbReference type="OrthoDB" id="9815778at2"/>
<evidence type="ECO:0000313" key="8">
    <source>
        <dbReference type="EMBL" id="KGI80621.1"/>
    </source>
</evidence>
<accession>A0A099D3X2</accession>
<evidence type="ECO:0000313" key="9">
    <source>
        <dbReference type="Proteomes" id="UP000029737"/>
    </source>
</evidence>
<dbReference type="InterPro" id="IPR000064">
    <property type="entry name" value="NLP_P60_dom"/>
</dbReference>
<keyword evidence="3" id="KW-0378">Hydrolase</keyword>
<keyword evidence="4" id="KW-0788">Thiol protease</keyword>
<dbReference type="InterPro" id="IPR038765">
    <property type="entry name" value="Papain-like_cys_pep_sf"/>
</dbReference>
<dbReference type="AlphaFoldDB" id="A0A099D3X2"/>
<dbReference type="PANTHER" id="PTHR47359:SF3">
    <property type="entry name" value="NLP_P60 DOMAIN-CONTAINING PROTEIN-RELATED"/>
    <property type="match status" value="1"/>
</dbReference>
<evidence type="ECO:0000313" key="10">
    <source>
        <dbReference type="Proteomes" id="UP000215043"/>
    </source>
</evidence>
<dbReference type="EMBL" id="JPMV01000028">
    <property type="protein sequence ID" value="KGI80621.1"/>
    <property type="molecule type" value="Genomic_DNA"/>
</dbReference>